<keyword evidence="3" id="KW-1185">Reference proteome</keyword>
<feature type="transmembrane region" description="Helical" evidence="1">
    <location>
        <begin position="45"/>
        <end position="64"/>
    </location>
</feature>
<evidence type="ECO:0000256" key="1">
    <source>
        <dbReference type="SAM" id="Phobius"/>
    </source>
</evidence>
<feature type="transmembrane region" description="Helical" evidence="1">
    <location>
        <begin position="71"/>
        <end position="91"/>
    </location>
</feature>
<keyword evidence="1" id="KW-0812">Transmembrane</keyword>
<keyword evidence="1" id="KW-1133">Transmembrane helix</keyword>
<sequence>MAGTWTNDRPAAGVTQAGIRKIGTADLWAALRQGWEDFLANPTQLVFLCVLYPLVGLVAARAFSGGELLPLLWPLVAGLSLVGPVAAVGLYEISRRREAGEEVSWLTAFTVLRHPNLPQIAMLGVMLMAIFVAWIAVAKGIWNVTLGRLPIAGFGDMVNAAFTTSEGYRLLLLGNGAGFLFALVVLVLTVVSVPMLIDRRVGIGSAISASVQTCLANPAPMAIWGLIVAALLFLGCVPAFIGLAVVMPVLGHATWHLYKRVVV</sequence>
<dbReference type="AlphaFoldDB" id="A0A4R4DUN4"/>
<gene>
    <name evidence="2" type="ORF">EXY23_02515</name>
</gene>
<keyword evidence="1" id="KW-0472">Membrane</keyword>
<feature type="transmembrane region" description="Helical" evidence="1">
    <location>
        <begin position="120"/>
        <end position="142"/>
    </location>
</feature>
<dbReference type="Proteomes" id="UP000295023">
    <property type="component" value="Unassembled WGS sequence"/>
</dbReference>
<feature type="transmembrane region" description="Helical" evidence="1">
    <location>
        <begin position="222"/>
        <end position="250"/>
    </location>
</feature>
<feature type="transmembrane region" description="Helical" evidence="1">
    <location>
        <begin position="170"/>
        <end position="197"/>
    </location>
</feature>
<evidence type="ECO:0000313" key="2">
    <source>
        <dbReference type="EMBL" id="TCZ65977.1"/>
    </source>
</evidence>
<proteinExistence type="predicted"/>
<organism evidence="2 3">
    <name type="scientific">Roseicella aquatilis</name>
    <dbReference type="NCBI Taxonomy" id="2527868"/>
    <lineage>
        <taxon>Bacteria</taxon>
        <taxon>Pseudomonadati</taxon>
        <taxon>Pseudomonadota</taxon>
        <taxon>Alphaproteobacteria</taxon>
        <taxon>Acetobacterales</taxon>
        <taxon>Roseomonadaceae</taxon>
        <taxon>Roseicella</taxon>
    </lineage>
</organism>
<evidence type="ECO:0000313" key="3">
    <source>
        <dbReference type="Proteomes" id="UP000295023"/>
    </source>
</evidence>
<name>A0A4R4DUN4_9PROT</name>
<dbReference type="RefSeq" id="WP_132284215.1">
    <property type="nucleotide sequence ID" value="NZ_SKBM01000002.1"/>
</dbReference>
<reference evidence="2 3" key="1">
    <citation type="submission" date="2019-03" db="EMBL/GenBank/DDBJ databases">
        <title>Paracraurococcus aquatilis NE82 genome sequence.</title>
        <authorList>
            <person name="Zhao Y."/>
            <person name="Du Z."/>
        </authorList>
    </citation>
    <scope>NUCLEOTIDE SEQUENCE [LARGE SCALE GENOMIC DNA]</scope>
    <source>
        <strain evidence="2 3">NE82</strain>
    </source>
</reference>
<dbReference type="EMBL" id="SKBM01000002">
    <property type="protein sequence ID" value="TCZ65977.1"/>
    <property type="molecule type" value="Genomic_DNA"/>
</dbReference>
<accession>A0A4R4DUN4</accession>
<dbReference type="OrthoDB" id="9809543at2"/>
<protein>
    <submittedName>
        <fullName evidence="2">DUF2189 domain-containing protein</fullName>
    </submittedName>
</protein>
<dbReference type="InterPro" id="IPR018692">
    <property type="entry name" value="DUF2189"/>
</dbReference>
<dbReference type="Pfam" id="PF09955">
    <property type="entry name" value="DUF2189"/>
    <property type="match status" value="1"/>
</dbReference>
<comment type="caution">
    <text evidence="2">The sequence shown here is derived from an EMBL/GenBank/DDBJ whole genome shotgun (WGS) entry which is preliminary data.</text>
</comment>